<dbReference type="OrthoDB" id="1095125at2"/>
<dbReference type="RefSeq" id="WP_092899832.1">
    <property type="nucleotide sequence ID" value="NZ_FOKK01000016.1"/>
</dbReference>
<organism evidence="1 2">
    <name type="scientific">Algoriphagus aquimarinus</name>
    <dbReference type="NCBI Taxonomy" id="237018"/>
    <lineage>
        <taxon>Bacteria</taxon>
        <taxon>Pseudomonadati</taxon>
        <taxon>Bacteroidota</taxon>
        <taxon>Cytophagia</taxon>
        <taxon>Cytophagales</taxon>
        <taxon>Cyclobacteriaceae</taxon>
        <taxon>Algoriphagus</taxon>
    </lineage>
</organism>
<accession>A0A1I1BQH6</accession>
<name>A0A1I1BQH6_9BACT</name>
<gene>
    <name evidence="1" type="ORF">SAMN04489723_11659</name>
</gene>
<dbReference type="InterPro" id="IPR032574">
    <property type="entry name" value="DUF4924"/>
</dbReference>
<protein>
    <recommendedName>
        <fullName evidence="3">DUF4924 family protein</fullName>
    </recommendedName>
</protein>
<evidence type="ECO:0000313" key="2">
    <source>
        <dbReference type="Proteomes" id="UP000198790"/>
    </source>
</evidence>
<dbReference type="AlphaFoldDB" id="A0A1I1BQH6"/>
<reference evidence="1 2" key="1">
    <citation type="submission" date="2016-10" db="EMBL/GenBank/DDBJ databases">
        <authorList>
            <person name="de Groot N.N."/>
        </authorList>
    </citation>
    <scope>NUCLEOTIDE SEQUENCE [LARGE SCALE GENOMIC DNA]</scope>
    <source>
        <strain evidence="1 2">DSM 23399</strain>
    </source>
</reference>
<dbReference type="Proteomes" id="UP000198790">
    <property type="component" value="Unassembled WGS sequence"/>
</dbReference>
<dbReference type="InterPro" id="IPR009050">
    <property type="entry name" value="Globin-like_sf"/>
</dbReference>
<keyword evidence="2" id="KW-1185">Reference proteome</keyword>
<sequence>MQAVAENKKSSNIAEYIIYMYQMEDLIRSYQGNREEIKTFVVEKYPVSPEDKAKIADWYLGLLDQMKAQNILEKGHLDELNSLVTDLAQIHWNQLKTDPTYFEAYGKAKPFILDAVMQANGQDLGNEIQICLNGVYGLLLCRLLGRKVSDEQLKSADAYGDILSTLSYHYKVKDSISKN</sequence>
<dbReference type="EMBL" id="FOKK01000016">
    <property type="protein sequence ID" value="SFB52635.1"/>
    <property type="molecule type" value="Genomic_DNA"/>
</dbReference>
<dbReference type="STRING" id="237018.SAMN04489723_11659"/>
<evidence type="ECO:0008006" key="3">
    <source>
        <dbReference type="Google" id="ProtNLM"/>
    </source>
</evidence>
<dbReference type="SUPFAM" id="SSF46458">
    <property type="entry name" value="Globin-like"/>
    <property type="match status" value="1"/>
</dbReference>
<proteinExistence type="predicted"/>
<dbReference type="Pfam" id="PF16271">
    <property type="entry name" value="DUF4924"/>
    <property type="match status" value="1"/>
</dbReference>
<evidence type="ECO:0000313" key="1">
    <source>
        <dbReference type="EMBL" id="SFB52635.1"/>
    </source>
</evidence>